<name>A0A411HQ75_9GAMM</name>
<sequence length="142" mass="15872">MPRRFRFRFRCATRRRLIWLVTLLMVWQQVALAAHVCPMTPQSTGRVTEMTSADPMAAMDADCPDMQRAISTPLCQQHCVPDHATQVDARAPSVPLSALASIPPMLMSVAIVAGQSDRALAWRNHHRTPPPVPRVLFCSFLI</sequence>
<evidence type="ECO:0008006" key="4">
    <source>
        <dbReference type="Google" id="ProtNLM"/>
    </source>
</evidence>
<proteinExistence type="predicted"/>
<dbReference type="OrthoDB" id="5955572at2"/>
<accession>A0A411HQ75</accession>
<evidence type="ECO:0000313" key="3">
    <source>
        <dbReference type="Proteomes" id="UP000291562"/>
    </source>
</evidence>
<organism evidence="2 3">
    <name type="scientific">Pseudolysobacter antarcticus</name>
    <dbReference type="NCBI Taxonomy" id="2511995"/>
    <lineage>
        <taxon>Bacteria</taxon>
        <taxon>Pseudomonadati</taxon>
        <taxon>Pseudomonadota</taxon>
        <taxon>Gammaproteobacteria</taxon>
        <taxon>Lysobacterales</taxon>
        <taxon>Rhodanobacteraceae</taxon>
        <taxon>Pseudolysobacter</taxon>
    </lineage>
</organism>
<dbReference type="EMBL" id="CP035704">
    <property type="protein sequence ID" value="QBB72651.1"/>
    <property type="molecule type" value="Genomic_DNA"/>
</dbReference>
<keyword evidence="1" id="KW-0732">Signal</keyword>
<feature type="chain" id="PRO_5019202956" description="Copper resistance protein" evidence="1">
    <location>
        <begin position="34"/>
        <end position="142"/>
    </location>
</feature>
<evidence type="ECO:0000256" key="1">
    <source>
        <dbReference type="SAM" id="SignalP"/>
    </source>
</evidence>
<dbReference type="KEGG" id="xbc:ELE36_10335"/>
<dbReference type="AlphaFoldDB" id="A0A411HQ75"/>
<keyword evidence="3" id="KW-1185">Reference proteome</keyword>
<evidence type="ECO:0000313" key="2">
    <source>
        <dbReference type="EMBL" id="QBB72651.1"/>
    </source>
</evidence>
<dbReference type="Proteomes" id="UP000291562">
    <property type="component" value="Chromosome"/>
</dbReference>
<feature type="signal peptide" evidence="1">
    <location>
        <begin position="1"/>
        <end position="33"/>
    </location>
</feature>
<reference evidence="2 3" key="1">
    <citation type="submission" date="2019-01" db="EMBL/GenBank/DDBJ databases">
        <title>Pseudolysobacter antarctica gen. nov., sp. nov., isolated from Fildes Peninsula, Antarctica.</title>
        <authorList>
            <person name="Wei Z."/>
            <person name="Peng F."/>
        </authorList>
    </citation>
    <scope>NUCLEOTIDE SEQUENCE [LARGE SCALE GENOMIC DNA]</scope>
    <source>
        <strain evidence="2 3">AQ6-296</strain>
    </source>
</reference>
<gene>
    <name evidence="2" type="ORF">ELE36_10335</name>
</gene>
<protein>
    <recommendedName>
        <fullName evidence="4">Copper resistance protein</fullName>
    </recommendedName>
</protein>